<dbReference type="OrthoDB" id="9805698at2"/>
<evidence type="ECO:0000256" key="3">
    <source>
        <dbReference type="ARBA" id="ARBA00022694"/>
    </source>
</evidence>
<comment type="cofactor">
    <cofactor evidence="1">
        <name>Mg(2+)</name>
        <dbReference type="ChEBI" id="CHEBI:18420"/>
    </cofactor>
</comment>
<dbReference type="Proteomes" id="UP000432715">
    <property type="component" value="Unassembled WGS sequence"/>
</dbReference>
<evidence type="ECO:0000256" key="6">
    <source>
        <dbReference type="ARBA" id="ARBA00022741"/>
    </source>
</evidence>
<name>A0A6I0FNB7_9FIRM</name>
<dbReference type="InterPro" id="IPR002646">
    <property type="entry name" value="PolA_pol_head_dom"/>
</dbReference>
<dbReference type="PANTHER" id="PTHR47545">
    <property type="entry name" value="MULTIFUNCTIONAL CCA PROTEIN"/>
    <property type="match status" value="1"/>
</dbReference>
<proteinExistence type="inferred from homology"/>
<organism evidence="11 12">
    <name type="scientific">Alkaliphilus pronyensis</name>
    <dbReference type="NCBI Taxonomy" id="1482732"/>
    <lineage>
        <taxon>Bacteria</taxon>
        <taxon>Bacillati</taxon>
        <taxon>Bacillota</taxon>
        <taxon>Clostridia</taxon>
        <taxon>Peptostreptococcales</taxon>
        <taxon>Natronincolaceae</taxon>
        <taxon>Alkaliphilus</taxon>
    </lineage>
</organism>
<protein>
    <submittedName>
        <fullName evidence="11">HD domain-containing protein</fullName>
    </submittedName>
</protein>
<dbReference type="Pfam" id="PF12627">
    <property type="entry name" value="PolyA_pol_RNAbd"/>
    <property type="match status" value="1"/>
</dbReference>
<dbReference type="NCBIfam" id="TIGR00277">
    <property type="entry name" value="HDIG"/>
    <property type="match status" value="1"/>
</dbReference>
<dbReference type="InterPro" id="IPR050124">
    <property type="entry name" value="tRNA_CCA-adding_enzyme"/>
</dbReference>
<dbReference type="GO" id="GO:0016779">
    <property type="term" value="F:nucleotidyltransferase activity"/>
    <property type="evidence" value="ECO:0007669"/>
    <property type="project" value="UniProtKB-KW"/>
</dbReference>
<evidence type="ECO:0000256" key="5">
    <source>
        <dbReference type="ARBA" id="ARBA00022723"/>
    </source>
</evidence>
<dbReference type="Gene3D" id="1.10.3090.10">
    <property type="entry name" value="cca-adding enzyme, domain 2"/>
    <property type="match status" value="1"/>
</dbReference>
<keyword evidence="3" id="KW-0819">tRNA processing</keyword>
<comment type="caution">
    <text evidence="11">The sequence shown here is derived from an EMBL/GenBank/DDBJ whole genome shotgun (WGS) entry which is preliminary data.</text>
</comment>
<dbReference type="GO" id="GO:0000166">
    <property type="term" value="F:nucleotide binding"/>
    <property type="evidence" value="ECO:0007669"/>
    <property type="project" value="UniProtKB-KW"/>
</dbReference>
<dbReference type="AlphaFoldDB" id="A0A6I0FNB7"/>
<evidence type="ECO:0000256" key="4">
    <source>
        <dbReference type="ARBA" id="ARBA00022695"/>
    </source>
</evidence>
<evidence type="ECO:0000256" key="7">
    <source>
        <dbReference type="ARBA" id="ARBA00022842"/>
    </source>
</evidence>
<keyword evidence="6" id="KW-0547">Nucleotide-binding</keyword>
<dbReference type="EMBL" id="WBZC01000008">
    <property type="protein sequence ID" value="KAB3537814.1"/>
    <property type="molecule type" value="Genomic_DNA"/>
</dbReference>
<feature type="domain" description="HD/PDEase" evidence="10">
    <location>
        <begin position="233"/>
        <end position="396"/>
    </location>
</feature>
<gene>
    <name evidence="11" type="ORF">F8154_02210</name>
</gene>
<keyword evidence="2 9" id="KW-0808">Transferase</keyword>
<dbReference type="SUPFAM" id="SSF81891">
    <property type="entry name" value="Poly A polymerase C-terminal region-like"/>
    <property type="match status" value="1"/>
</dbReference>
<accession>A0A6I0FNB7</accession>
<evidence type="ECO:0000313" key="11">
    <source>
        <dbReference type="EMBL" id="KAB3537814.1"/>
    </source>
</evidence>
<keyword evidence="12" id="KW-1185">Reference proteome</keyword>
<dbReference type="SMART" id="SM00471">
    <property type="entry name" value="HDc"/>
    <property type="match status" value="1"/>
</dbReference>
<dbReference type="CDD" id="cd05398">
    <property type="entry name" value="NT_ClassII-CCAase"/>
    <property type="match status" value="1"/>
</dbReference>
<dbReference type="GO" id="GO:0008033">
    <property type="term" value="P:tRNA processing"/>
    <property type="evidence" value="ECO:0007669"/>
    <property type="project" value="UniProtKB-KW"/>
</dbReference>
<dbReference type="InterPro" id="IPR043519">
    <property type="entry name" value="NT_sf"/>
</dbReference>
<dbReference type="Pfam" id="PF01743">
    <property type="entry name" value="PolyA_pol"/>
    <property type="match status" value="1"/>
</dbReference>
<dbReference type="GO" id="GO:0046872">
    <property type="term" value="F:metal ion binding"/>
    <property type="evidence" value="ECO:0007669"/>
    <property type="project" value="UniProtKB-KW"/>
</dbReference>
<keyword evidence="5" id="KW-0479">Metal-binding</keyword>
<keyword evidence="4" id="KW-0548">Nucleotidyltransferase</keyword>
<dbReference type="CDD" id="cd00077">
    <property type="entry name" value="HDc"/>
    <property type="match status" value="1"/>
</dbReference>
<dbReference type="GO" id="GO:0003723">
    <property type="term" value="F:RNA binding"/>
    <property type="evidence" value="ECO:0007669"/>
    <property type="project" value="UniProtKB-KW"/>
</dbReference>
<dbReference type="Gene3D" id="3.30.460.10">
    <property type="entry name" value="Beta Polymerase, domain 2"/>
    <property type="match status" value="1"/>
</dbReference>
<dbReference type="SUPFAM" id="SSF81301">
    <property type="entry name" value="Nucleotidyltransferase"/>
    <property type="match status" value="1"/>
</dbReference>
<dbReference type="InterPro" id="IPR032828">
    <property type="entry name" value="PolyA_RNA-bd"/>
</dbReference>
<sequence length="473" mass="54206">MNSLINSIINTSRLLNLDVYLVGGGVRDIIINRSITDLDFVINNDPRLFVEKLISTIGGSFTKLYHENKTFRINSPLGYVLDFSSMRGNSIEEDLSHRDFTINAMAYNLKHGWPIQINKIIDPFNGKQDIESKTIKHVYKNTFIDAPIRMLRAPRFMAQLEYNLDKATELLIKSNSAEIKNVTGEPITDELFKVLKESKSHYYLNYMDKNLILLNKIFPDLEEMKKIGECKYHVVDSWTHSIYTVKVIESVIYAKGYFEDHIRESYEIHTAEKLASNRSRLELIKLGALLHDVGKPSARIIDSNGRIRFKGHEIAGAEIVKQYADRLKLSTKEKNILSKYVYLHMLPLVTYTTNDVSGKVLYEMFNKMENETLDILLIALADIISTRKLLNPEEEMAIFKVHIQYIANNYLTRYNPLEDITSIITGHDIMDTLKLSEGSKIGELLEAVKKAIYLGQISPTKDNAINYIKGNIL</sequence>
<dbReference type="Pfam" id="PF01966">
    <property type="entry name" value="HD"/>
    <property type="match status" value="1"/>
</dbReference>
<evidence type="ECO:0000256" key="2">
    <source>
        <dbReference type="ARBA" id="ARBA00022679"/>
    </source>
</evidence>
<evidence type="ECO:0000256" key="8">
    <source>
        <dbReference type="ARBA" id="ARBA00022884"/>
    </source>
</evidence>
<reference evidence="11 12" key="1">
    <citation type="submission" date="2019-10" db="EMBL/GenBank/DDBJ databases">
        <title>Alkaliphilus serpentinus sp. nov. and Alkaliphilus pronyensis sp. nov., two novel anaerobic alkaliphilic species isolated from the serpentinized-hosted hydrothermal field of the Prony Bay (New Caledonia).</title>
        <authorList>
            <person name="Postec A."/>
        </authorList>
    </citation>
    <scope>NUCLEOTIDE SEQUENCE [LARGE SCALE GENOMIC DNA]</scope>
    <source>
        <strain evidence="11 12">LacV</strain>
    </source>
</reference>
<keyword evidence="7" id="KW-0460">Magnesium</keyword>
<comment type="similarity">
    <text evidence="9">Belongs to the tRNA nucleotidyltransferase/poly(A) polymerase family.</text>
</comment>
<dbReference type="Gene3D" id="1.10.246.80">
    <property type="match status" value="1"/>
</dbReference>
<dbReference type="RefSeq" id="WP_151859959.1">
    <property type="nucleotide sequence ID" value="NZ_WBZC01000008.1"/>
</dbReference>
<evidence type="ECO:0000256" key="9">
    <source>
        <dbReference type="RuleBase" id="RU003953"/>
    </source>
</evidence>
<evidence type="ECO:0000256" key="1">
    <source>
        <dbReference type="ARBA" id="ARBA00001946"/>
    </source>
</evidence>
<keyword evidence="8 9" id="KW-0694">RNA-binding</keyword>
<dbReference type="InterPro" id="IPR003607">
    <property type="entry name" value="HD/PDEase_dom"/>
</dbReference>
<dbReference type="InterPro" id="IPR006674">
    <property type="entry name" value="HD_domain"/>
</dbReference>
<evidence type="ECO:0000313" key="12">
    <source>
        <dbReference type="Proteomes" id="UP000432715"/>
    </source>
</evidence>
<dbReference type="InterPro" id="IPR006675">
    <property type="entry name" value="HDIG_dom"/>
</dbReference>
<evidence type="ECO:0000259" key="10">
    <source>
        <dbReference type="SMART" id="SM00471"/>
    </source>
</evidence>